<dbReference type="RefSeq" id="WP_326122765.1">
    <property type="nucleotide sequence ID" value="NZ_JARSFG010000010.1"/>
</dbReference>
<reference evidence="2 3" key="1">
    <citation type="submission" date="2023-03" db="EMBL/GenBank/DDBJ databases">
        <title>Bacillus Genome Sequencing.</title>
        <authorList>
            <person name="Dunlap C."/>
        </authorList>
    </citation>
    <scope>NUCLEOTIDE SEQUENCE [LARGE SCALE GENOMIC DNA]</scope>
    <source>
        <strain evidence="2 3">B-59205</strain>
    </source>
</reference>
<dbReference type="Proteomes" id="UP001344888">
    <property type="component" value="Unassembled WGS sequence"/>
</dbReference>
<dbReference type="AlphaFoldDB" id="A0AAW9NKP5"/>
<protein>
    <submittedName>
        <fullName evidence="2">SpoIVB peptidase S55 domain-containing protein</fullName>
    </submittedName>
</protein>
<dbReference type="PROSITE" id="PS51494">
    <property type="entry name" value="SPOIVB"/>
    <property type="match status" value="1"/>
</dbReference>
<dbReference type="EMBL" id="JARSFG010000010">
    <property type="protein sequence ID" value="MEC1178217.1"/>
    <property type="molecule type" value="Genomic_DNA"/>
</dbReference>
<dbReference type="InterPro" id="IPR036034">
    <property type="entry name" value="PDZ_sf"/>
</dbReference>
<dbReference type="SUPFAM" id="SSF50156">
    <property type="entry name" value="PDZ domain-like"/>
    <property type="match status" value="1"/>
</dbReference>
<accession>A0AAW9NKP5</accession>
<name>A0AAW9NKP5_9BACL</name>
<feature type="domain" description="Peptidase S55" evidence="1">
    <location>
        <begin position="88"/>
        <end position="310"/>
    </location>
</feature>
<dbReference type="Pfam" id="PF05580">
    <property type="entry name" value="Peptidase_S55"/>
    <property type="match status" value="1"/>
</dbReference>
<gene>
    <name evidence="2" type="ORF">P9B03_06950</name>
</gene>
<proteinExistence type="predicted"/>
<dbReference type="InterPro" id="IPR008763">
    <property type="entry name" value="Peptidase_S55"/>
</dbReference>
<keyword evidence="3" id="KW-1185">Reference proteome</keyword>
<evidence type="ECO:0000313" key="2">
    <source>
        <dbReference type="EMBL" id="MEC1178217.1"/>
    </source>
</evidence>
<organism evidence="2 3">
    <name type="scientific">Metasolibacillus meyeri</name>
    <dbReference type="NCBI Taxonomy" id="1071052"/>
    <lineage>
        <taxon>Bacteria</taxon>
        <taxon>Bacillati</taxon>
        <taxon>Bacillota</taxon>
        <taxon>Bacilli</taxon>
        <taxon>Bacillales</taxon>
        <taxon>Caryophanaceae</taxon>
        <taxon>Metasolibacillus</taxon>
    </lineage>
</organism>
<evidence type="ECO:0000313" key="3">
    <source>
        <dbReference type="Proteomes" id="UP001344888"/>
    </source>
</evidence>
<dbReference type="Gene3D" id="2.30.42.10">
    <property type="match status" value="1"/>
</dbReference>
<comment type="caution">
    <text evidence="2">The sequence shown here is derived from an EMBL/GenBank/DDBJ whole genome shotgun (WGS) entry which is preliminary data.</text>
</comment>
<sequence>MKMCHLRNLLLVVFFILIPVHVSAKELIPMGQSIGIQLKLPFVYVSHDILLPNGEWLKQGDKILAIDGTEINQIQQFTEVKKASELRIERANKEKILNLTTEEIQNVLPFLKDETDGIGTLTFLDPTTNEYGALGHQIVDSALTMPPPFTGGAIFLASITQVKKSEPGQPGYKISVVNKERKRLGSVLYNNVYGVFGKWEQGLPQSLRQPIEIMHESEIKRGEAQMLTAIEGEKVEAFTITIDKIDGSNIVFRVTDPKLLSKTGGILQGMSGSPIIQNDRFVGAVTHMFVEHPAKGAALSIGEMLKKSPK</sequence>
<evidence type="ECO:0000259" key="1">
    <source>
        <dbReference type="PROSITE" id="PS51494"/>
    </source>
</evidence>